<gene>
    <name evidence="10" type="ORF">ABN611_24140</name>
</gene>
<feature type="domain" description="Glycosyltransferase RgtA/B/C/D-like" evidence="9">
    <location>
        <begin position="66"/>
        <end position="226"/>
    </location>
</feature>
<dbReference type="PANTHER" id="PTHR33908">
    <property type="entry name" value="MANNOSYLTRANSFERASE YKCB-RELATED"/>
    <property type="match status" value="1"/>
</dbReference>
<sequence>MTSAVAARPADDPTTTTTWWRRHWAETTVVLAVLVVLAATSNAYGYHRDELYFLACGKRLAWGYPDQPPLTPLLAVLGDAISPGSLWALRLPATLMATASVVFVILIAAEMGATRRARVIAALTVATSAAVLMAGHLLMTNTTDFFFAALLSWLLARYVRTRAPRLLLILGVVLGVGLLNKTLLGLLALALVIGVLIAGPRTAVRSRYFVAGALAATLIAAPNFAWQLAHGLPQLAMAESIQDRSVQGGRLGVIPFQLVLVSPLLVPIWVAGLVRLLRPNSFRLFGVAYVALAAELLVLGGNGFYLAGAYPALLAAGAIATDRWLTTVVRRRVLAGVFAGSAALVGASGLPLVPAAALADVPLVRQLDFGGTREQFGWPELTATVAGVYDGLPEEERARAVIVAGNYGQAAALERYGPAYGLPAVYSGNNAYASWGRPPEEADVVIVLGAPRDGRPLEWTRSACRSLTMVGRTGNAAGIWNSEAERPVWLCRGPDRSWEQLWPTITRLA</sequence>
<evidence type="ECO:0000256" key="3">
    <source>
        <dbReference type="ARBA" id="ARBA00022676"/>
    </source>
</evidence>
<evidence type="ECO:0000256" key="1">
    <source>
        <dbReference type="ARBA" id="ARBA00004651"/>
    </source>
</evidence>
<dbReference type="AlphaFoldDB" id="A0AAU7T4U7"/>
<feature type="transmembrane region" description="Helical" evidence="8">
    <location>
        <begin position="121"/>
        <end position="154"/>
    </location>
</feature>
<feature type="transmembrane region" description="Helical" evidence="8">
    <location>
        <begin position="24"/>
        <end position="44"/>
    </location>
</feature>
<evidence type="ECO:0000259" key="9">
    <source>
        <dbReference type="Pfam" id="PF13231"/>
    </source>
</evidence>
<evidence type="ECO:0000256" key="7">
    <source>
        <dbReference type="ARBA" id="ARBA00023136"/>
    </source>
</evidence>
<comment type="subcellular location">
    <subcellularLocation>
        <location evidence="1">Cell membrane</location>
        <topology evidence="1">Multi-pass membrane protein</topology>
    </subcellularLocation>
</comment>
<evidence type="ECO:0000256" key="2">
    <source>
        <dbReference type="ARBA" id="ARBA00022475"/>
    </source>
</evidence>
<keyword evidence="7 8" id="KW-0472">Membrane</keyword>
<dbReference type="InterPro" id="IPR038731">
    <property type="entry name" value="RgtA/B/C-like"/>
</dbReference>
<feature type="transmembrane region" description="Helical" evidence="8">
    <location>
        <begin position="166"/>
        <end position="196"/>
    </location>
</feature>
<keyword evidence="5 8" id="KW-0812">Transmembrane</keyword>
<keyword evidence="2" id="KW-1003">Cell membrane</keyword>
<dbReference type="GO" id="GO:0009103">
    <property type="term" value="P:lipopolysaccharide biosynthetic process"/>
    <property type="evidence" value="ECO:0007669"/>
    <property type="project" value="UniProtKB-ARBA"/>
</dbReference>
<dbReference type="GO" id="GO:0005886">
    <property type="term" value="C:plasma membrane"/>
    <property type="evidence" value="ECO:0007669"/>
    <property type="project" value="UniProtKB-SubCell"/>
</dbReference>
<evidence type="ECO:0000256" key="8">
    <source>
        <dbReference type="SAM" id="Phobius"/>
    </source>
</evidence>
<protein>
    <submittedName>
        <fullName evidence="10">Glycosyltransferase family 39 protein</fullName>
        <ecNumber evidence="10">2.4.-.-</ecNumber>
    </submittedName>
</protein>
<dbReference type="GO" id="GO:0016763">
    <property type="term" value="F:pentosyltransferase activity"/>
    <property type="evidence" value="ECO:0007669"/>
    <property type="project" value="TreeGrafter"/>
</dbReference>
<evidence type="ECO:0000256" key="6">
    <source>
        <dbReference type="ARBA" id="ARBA00022989"/>
    </source>
</evidence>
<proteinExistence type="predicted"/>
<feature type="transmembrane region" description="Helical" evidence="8">
    <location>
        <begin position="249"/>
        <end position="270"/>
    </location>
</feature>
<feature type="transmembrane region" description="Helical" evidence="8">
    <location>
        <begin position="208"/>
        <end position="229"/>
    </location>
</feature>
<organism evidence="10">
    <name type="scientific">Kribbella sp. HUAS MG21</name>
    <dbReference type="NCBI Taxonomy" id="3160966"/>
    <lineage>
        <taxon>Bacteria</taxon>
        <taxon>Bacillati</taxon>
        <taxon>Actinomycetota</taxon>
        <taxon>Actinomycetes</taxon>
        <taxon>Propionibacteriales</taxon>
        <taxon>Kribbellaceae</taxon>
        <taxon>Kribbella</taxon>
    </lineage>
</organism>
<dbReference type="Pfam" id="PF13231">
    <property type="entry name" value="PMT_2"/>
    <property type="match status" value="1"/>
</dbReference>
<evidence type="ECO:0000256" key="4">
    <source>
        <dbReference type="ARBA" id="ARBA00022679"/>
    </source>
</evidence>
<evidence type="ECO:0000313" key="10">
    <source>
        <dbReference type="EMBL" id="XBV21652.1"/>
    </source>
</evidence>
<dbReference type="PANTHER" id="PTHR33908:SF11">
    <property type="entry name" value="MEMBRANE PROTEIN"/>
    <property type="match status" value="1"/>
</dbReference>
<reference evidence="10" key="1">
    <citation type="submission" date="2024-06" db="EMBL/GenBank/DDBJ databases">
        <title>Kribbella sp. strain HUAS MG21 genome sequences.</title>
        <authorList>
            <person name="Mo P."/>
        </authorList>
    </citation>
    <scope>NUCLEOTIDE SEQUENCE</scope>
    <source>
        <strain evidence="10">HUAS MG21</strain>
    </source>
</reference>
<name>A0AAU7T4U7_9ACTN</name>
<dbReference type="RefSeq" id="WP_350274510.1">
    <property type="nucleotide sequence ID" value="NZ_CP158165.1"/>
</dbReference>
<dbReference type="InterPro" id="IPR050297">
    <property type="entry name" value="LipidA_mod_glycosyltrf_83"/>
</dbReference>
<feature type="transmembrane region" description="Helical" evidence="8">
    <location>
        <begin position="87"/>
        <end position="109"/>
    </location>
</feature>
<dbReference type="EMBL" id="CP158165">
    <property type="protein sequence ID" value="XBV21652.1"/>
    <property type="molecule type" value="Genomic_DNA"/>
</dbReference>
<dbReference type="EC" id="2.4.-.-" evidence="10"/>
<feature type="transmembrane region" description="Helical" evidence="8">
    <location>
        <begin position="282"/>
        <end position="298"/>
    </location>
</feature>
<feature type="transmembrane region" description="Helical" evidence="8">
    <location>
        <begin position="333"/>
        <end position="353"/>
    </location>
</feature>
<evidence type="ECO:0000256" key="5">
    <source>
        <dbReference type="ARBA" id="ARBA00022692"/>
    </source>
</evidence>
<keyword evidence="3 10" id="KW-0328">Glycosyltransferase</keyword>
<keyword evidence="4 10" id="KW-0808">Transferase</keyword>
<accession>A0AAU7T4U7</accession>
<keyword evidence="6 8" id="KW-1133">Transmembrane helix</keyword>
<feature type="transmembrane region" description="Helical" evidence="8">
    <location>
        <begin position="304"/>
        <end position="321"/>
    </location>
</feature>